<name>A0A4Z2G1L6_9TELE</name>
<protein>
    <submittedName>
        <fullName evidence="1">Uncharacterized protein</fullName>
    </submittedName>
</protein>
<gene>
    <name evidence="1" type="ORF">EYF80_042381</name>
</gene>
<keyword evidence="2" id="KW-1185">Reference proteome</keyword>
<evidence type="ECO:0000313" key="2">
    <source>
        <dbReference type="Proteomes" id="UP000314294"/>
    </source>
</evidence>
<proteinExistence type="predicted"/>
<organism evidence="1 2">
    <name type="scientific">Liparis tanakae</name>
    <name type="common">Tanaka's snailfish</name>
    <dbReference type="NCBI Taxonomy" id="230148"/>
    <lineage>
        <taxon>Eukaryota</taxon>
        <taxon>Metazoa</taxon>
        <taxon>Chordata</taxon>
        <taxon>Craniata</taxon>
        <taxon>Vertebrata</taxon>
        <taxon>Euteleostomi</taxon>
        <taxon>Actinopterygii</taxon>
        <taxon>Neopterygii</taxon>
        <taxon>Teleostei</taxon>
        <taxon>Neoteleostei</taxon>
        <taxon>Acanthomorphata</taxon>
        <taxon>Eupercaria</taxon>
        <taxon>Perciformes</taxon>
        <taxon>Cottioidei</taxon>
        <taxon>Cottales</taxon>
        <taxon>Liparidae</taxon>
        <taxon>Liparis</taxon>
    </lineage>
</organism>
<dbReference type="AlphaFoldDB" id="A0A4Z2G1L6"/>
<comment type="caution">
    <text evidence="1">The sequence shown here is derived from an EMBL/GenBank/DDBJ whole genome shotgun (WGS) entry which is preliminary data.</text>
</comment>
<evidence type="ECO:0000313" key="1">
    <source>
        <dbReference type="EMBL" id="TNN47438.1"/>
    </source>
</evidence>
<reference evidence="1 2" key="1">
    <citation type="submission" date="2019-03" db="EMBL/GenBank/DDBJ databases">
        <title>First draft genome of Liparis tanakae, snailfish: a comprehensive survey of snailfish specific genes.</title>
        <authorList>
            <person name="Kim W."/>
            <person name="Song I."/>
            <person name="Jeong J.-H."/>
            <person name="Kim D."/>
            <person name="Kim S."/>
            <person name="Ryu S."/>
            <person name="Song J.Y."/>
            <person name="Lee S.K."/>
        </authorList>
    </citation>
    <scope>NUCLEOTIDE SEQUENCE [LARGE SCALE GENOMIC DNA]</scope>
    <source>
        <tissue evidence="1">Muscle</tissue>
    </source>
</reference>
<dbReference type="Proteomes" id="UP000314294">
    <property type="component" value="Unassembled WGS sequence"/>
</dbReference>
<accession>A0A4Z2G1L6</accession>
<sequence>MAGARWLNTAASTAVHLLLRETPDPVSVHLPLDDPTGQVTQDPLEQVAQRPAHRQHLLGLLQVVYPLTKCSSTMVVMARDTAFSCGVRLSLRLAPSLSSRKSMMNSVPHTCSWLYSIHGIFPCGESFPSK</sequence>
<dbReference type="EMBL" id="SRLO01000743">
    <property type="protein sequence ID" value="TNN47438.1"/>
    <property type="molecule type" value="Genomic_DNA"/>
</dbReference>